<keyword evidence="2" id="KW-1185">Reference proteome</keyword>
<dbReference type="EMBL" id="CM042883">
    <property type="protein sequence ID" value="KAI4378059.1"/>
    <property type="molecule type" value="Genomic_DNA"/>
</dbReference>
<reference evidence="2" key="1">
    <citation type="journal article" date="2023" name="Front. Plant Sci.">
        <title>Chromosomal-level genome assembly of Melastoma candidum provides insights into trichome evolution.</title>
        <authorList>
            <person name="Zhong Y."/>
            <person name="Wu W."/>
            <person name="Sun C."/>
            <person name="Zou P."/>
            <person name="Liu Y."/>
            <person name="Dai S."/>
            <person name="Zhou R."/>
        </authorList>
    </citation>
    <scope>NUCLEOTIDE SEQUENCE [LARGE SCALE GENOMIC DNA]</scope>
</reference>
<evidence type="ECO:0000313" key="2">
    <source>
        <dbReference type="Proteomes" id="UP001057402"/>
    </source>
</evidence>
<organism evidence="1 2">
    <name type="scientific">Melastoma candidum</name>
    <dbReference type="NCBI Taxonomy" id="119954"/>
    <lineage>
        <taxon>Eukaryota</taxon>
        <taxon>Viridiplantae</taxon>
        <taxon>Streptophyta</taxon>
        <taxon>Embryophyta</taxon>
        <taxon>Tracheophyta</taxon>
        <taxon>Spermatophyta</taxon>
        <taxon>Magnoliopsida</taxon>
        <taxon>eudicotyledons</taxon>
        <taxon>Gunneridae</taxon>
        <taxon>Pentapetalae</taxon>
        <taxon>rosids</taxon>
        <taxon>malvids</taxon>
        <taxon>Myrtales</taxon>
        <taxon>Melastomataceae</taxon>
        <taxon>Melastomatoideae</taxon>
        <taxon>Melastomateae</taxon>
        <taxon>Melastoma</taxon>
    </lineage>
</organism>
<name>A0ACB9RGR6_9MYRT</name>
<sequence length="105" mass="11159">MANQGRLRSALLGLVAALLVSALPPPAASSLSSNNNNNNNIVMQVHHKFKGRSGDLVSMRSHDSARHGRLLSSLDLQLGGNGSPTDTGCPQLFPHGWCSCFCHKL</sequence>
<accession>A0ACB9RGR6</accession>
<gene>
    <name evidence="1" type="ORF">MLD38_015598</name>
</gene>
<evidence type="ECO:0000313" key="1">
    <source>
        <dbReference type="EMBL" id="KAI4378059.1"/>
    </source>
</evidence>
<comment type="caution">
    <text evidence="1">The sequence shown here is derived from an EMBL/GenBank/DDBJ whole genome shotgun (WGS) entry which is preliminary data.</text>
</comment>
<dbReference type="Proteomes" id="UP001057402">
    <property type="component" value="Chromosome 4"/>
</dbReference>
<protein>
    <submittedName>
        <fullName evidence="1">Uncharacterized protein</fullName>
    </submittedName>
</protein>
<proteinExistence type="predicted"/>